<dbReference type="GO" id="GO:0005524">
    <property type="term" value="F:ATP binding"/>
    <property type="evidence" value="ECO:0007669"/>
    <property type="project" value="UniProtKB-KW"/>
</dbReference>
<protein>
    <submittedName>
        <fullName evidence="10">Alpha-type protein kinase domain-containing protein</fullName>
    </submittedName>
</protein>
<dbReference type="PANTHER" id="PTHR45992:SF2">
    <property type="entry name" value="EUKARYOTIC ELONGATION FACTOR 2 KINASE"/>
    <property type="match status" value="1"/>
</dbReference>
<sequence length="318" mass="36276">MLRYTFSKNGSVRGNVVNKWRAVAHKALNCGDPWLNRNISSLPTELCQRHRYSAVCKKWVSDTVMVKMELEAFDRGAMRECYRLKKLNASSEVSGDWEKAMNYVAKRYLSDADREVYFEDVRLQMDAKLWSEEYNRHNPPKKVDIFQVSLLEFVNREGSPLFHMEHYIEGDYVKYNSNSGFVSSLCRQTPQTFSHFTFERSGHQMIVVDIQGVGDLYTDPQIHTSNGHGYGDGNLGTRGMALFFHSHICNSICRSLGLTPFDLAPSEKAYLNRQMSRSVVQALIIFAVCLKHCTCSFSSSSSIAASPFGSRRQTRQTV</sequence>
<dbReference type="InterPro" id="IPR047588">
    <property type="entry name" value="eEF2K_a_kinase_dom"/>
</dbReference>
<evidence type="ECO:0000256" key="6">
    <source>
        <dbReference type="SAM" id="MobiDB-lite"/>
    </source>
</evidence>
<keyword evidence="4" id="KW-0418">Kinase</keyword>
<dbReference type="WBParaSite" id="SBAD_0000940601-mRNA-1">
    <property type="protein sequence ID" value="SBAD_0000940601-mRNA-1"/>
    <property type="gene ID" value="SBAD_0000940601"/>
</dbReference>
<evidence type="ECO:0000259" key="7">
    <source>
        <dbReference type="PROSITE" id="PS51158"/>
    </source>
</evidence>
<dbReference type="PROSITE" id="PS51158">
    <property type="entry name" value="ALPHA_KINASE"/>
    <property type="match status" value="1"/>
</dbReference>
<keyword evidence="1" id="KW-0723">Serine/threonine-protein kinase</keyword>
<dbReference type="InterPro" id="IPR011009">
    <property type="entry name" value="Kinase-like_dom_sf"/>
</dbReference>
<dbReference type="PANTHER" id="PTHR45992">
    <property type="entry name" value="EUKARYOTIC ELONGATION FACTOR 2 KINASE-RELATED"/>
    <property type="match status" value="1"/>
</dbReference>
<dbReference type="GO" id="GO:0031037">
    <property type="term" value="P:myosin II filament disassembly"/>
    <property type="evidence" value="ECO:0007669"/>
    <property type="project" value="TreeGrafter"/>
</dbReference>
<keyword evidence="2" id="KW-0808">Transferase</keyword>
<feature type="compositionally biased region" description="Low complexity" evidence="6">
    <location>
        <begin position="299"/>
        <end position="310"/>
    </location>
</feature>
<dbReference type="EMBL" id="UZAM01012289">
    <property type="protein sequence ID" value="VDP21032.1"/>
    <property type="molecule type" value="Genomic_DNA"/>
</dbReference>
<dbReference type="FunFam" id="3.20.200.10:FF:000002">
    <property type="entry name" value="Eukaryotic elongation factor 2 kinase"/>
    <property type="match status" value="1"/>
</dbReference>
<evidence type="ECO:0000313" key="8">
    <source>
        <dbReference type="EMBL" id="VDP21032.1"/>
    </source>
</evidence>
<dbReference type="InterPro" id="IPR004166">
    <property type="entry name" value="a-kinase_dom"/>
</dbReference>
<dbReference type="AlphaFoldDB" id="A0A183IZN1"/>
<name>A0A183IZN1_9BILA</name>
<dbReference type="CDD" id="cd16967">
    <property type="entry name" value="Alpha_kinase_eEF2K"/>
    <property type="match status" value="1"/>
</dbReference>
<keyword evidence="3" id="KW-0547">Nucleotide-binding</keyword>
<evidence type="ECO:0000256" key="4">
    <source>
        <dbReference type="ARBA" id="ARBA00022777"/>
    </source>
</evidence>
<keyword evidence="5" id="KW-0067">ATP-binding</keyword>
<proteinExistence type="predicted"/>
<dbReference type="OrthoDB" id="301415at2759"/>
<dbReference type="SUPFAM" id="SSF56112">
    <property type="entry name" value="Protein kinase-like (PK-like)"/>
    <property type="match status" value="1"/>
</dbReference>
<dbReference type="SMART" id="SM00811">
    <property type="entry name" value="Alpha_kinase"/>
    <property type="match status" value="1"/>
</dbReference>
<evidence type="ECO:0000256" key="2">
    <source>
        <dbReference type="ARBA" id="ARBA00022679"/>
    </source>
</evidence>
<dbReference type="Gene3D" id="3.30.200.20">
    <property type="entry name" value="Phosphorylase Kinase, domain 1"/>
    <property type="match status" value="2"/>
</dbReference>
<keyword evidence="9" id="KW-1185">Reference proteome</keyword>
<feature type="region of interest" description="Disordered" evidence="6">
    <location>
        <begin position="299"/>
        <end position="318"/>
    </location>
</feature>
<organism evidence="10">
    <name type="scientific">Soboliphyme baturini</name>
    <dbReference type="NCBI Taxonomy" id="241478"/>
    <lineage>
        <taxon>Eukaryota</taxon>
        <taxon>Metazoa</taxon>
        <taxon>Ecdysozoa</taxon>
        <taxon>Nematoda</taxon>
        <taxon>Enoplea</taxon>
        <taxon>Dorylaimia</taxon>
        <taxon>Dioctophymatida</taxon>
        <taxon>Dioctophymatoidea</taxon>
        <taxon>Soboliphymatidae</taxon>
        <taxon>Soboliphyme</taxon>
    </lineage>
</organism>
<evidence type="ECO:0000256" key="1">
    <source>
        <dbReference type="ARBA" id="ARBA00022527"/>
    </source>
</evidence>
<evidence type="ECO:0000313" key="9">
    <source>
        <dbReference type="Proteomes" id="UP000270296"/>
    </source>
</evidence>
<dbReference type="GO" id="GO:1903013">
    <property type="term" value="P:response to differentiation-inducing factor 1"/>
    <property type="evidence" value="ECO:0007669"/>
    <property type="project" value="TreeGrafter"/>
</dbReference>
<accession>A0A183IZN1</accession>
<dbReference type="Gene3D" id="3.20.200.10">
    <property type="entry name" value="MHCK/EF2 kinase"/>
    <property type="match status" value="1"/>
</dbReference>
<gene>
    <name evidence="8" type="ORF">SBAD_LOCUS9079</name>
</gene>
<dbReference type="Proteomes" id="UP000270296">
    <property type="component" value="Unassembled WGS sequence"/>
</dbReference>
<reference evidence="10" key="1">
    <citation type="submission" date="2016-06" db="UniProtKB">
        <authorList>
            <consortium name="WormBaseParasite"/>
        </authorList>
    </citation>
    <scope>IDENTIFICATION</scope>
</reference>
<dbReference type="InterPro" id="IPR051852">
    <property type="entry name" value="Alpha-type_PK"/>
</dbReference>
<evidence type="ECO:0000256" key="5">
    <source>
        <dbReference type="ARBA" id="ARBA00022840"/>
    </source>
</evidence>
<evidence type="ECO:0000256" key="3">
    <source>
        <dbReference type="ARBA" id="ARBA00022741"/>
    </source>
</evidence>
<feature type="domain" description="Alpha-type protein kinase" evidence="7">
    <location>
        <begin position="51"/>
        <end position="261"/>
    </location>
</feature>
<dbReference type="Pfam" id="PF02816">
    <property type="entry name" value="Alpha_kinase"/>
    <property type="match status" value="1"/>
</dbReference>
<dbReference type="GO" id="GO:0004686">
    <property type="term" value="F:elongation factor-2 kinase activity"/>
    <property type="evidence" value="ECO:0007669"/>
    <property type="project" value="InterPro"/>
</dbReference>
<reference evidence="8 9" key="2">
    <citation type="submission" date="2018-11" db="EMBL/GenBank/DDBJ databases">
        <authorList>
            <consortium name="Pathogen Informatics"/>
        </authorList>
    </citation>
    <scope>NUCLEOTIDE SEQUENCE [LARGE SCALE GENOMIC DNA]</scope>
</reference>
<evidence type="ECO:0000313" key="10">
    <source>
        <dbReference type="WBParaSite" id="SBAD_0000940601-mRNA-1"/>
    </source>
</evidence>